<sequence>MAEALGGTNMVERVLDGRYALEMLVGSGGMADVYRAKDQLLERTVAVKILHQQYENDTEFIARFQREAKAAARITHPNIVNVFDVGIAEGRHYIVMEYVPGRTLKERIKEEGPVPAAQALEIARQIAGALAQAHANNLVHCDIKPHNILVMPDGNVKVADFGIARAVTESTMTYNDNIMGSVHYFSPEQARGTIITPKSDVYSLGVVLYEMLTGCIPFDGNTAVSIARKHLEEEAPSVRSIVPNIPPVVEALVTRMMAKEPALRPDSRLLVQDITRTEQMMRGDTAAMPAFDPDATRVLSPVEAQEISAIAETEEEEAPAVEEKSFFRTKKFKFGLVLILMLGFFTGFFLSFGKFWSSVEITVPDVTGKQLTLARQILEDQHLRVTVAETYDASVPVGVVVSQTPEAGTTVKEERTITIYVSKGGEELEMPNLRGLKQADAVAKLQQMGLRLGSAYETFSDEDSGTVISQDPRSGTRITKGQSVDITVSKGQKVKKVTVPNVKGVPSDRAHTMLEGSGLKVGGSTEEASTQAAGTVVSQSPAAGTEVDSGTAVQLVLSSGSKSSGAKDDAKGGGTKKNDKDPAGRRIQTEKTE</sequence>
<keyword evidence="11" id="KW-0472">Membrane</keyword>
<dbReference type="Pfam" id="PF03793">
    <property type="entry name" value="PASTA"/>
    <property type="match status" value="3"/>
</dbReference>
<keyword evidence="15" id="KW-1185">Reference proteome</keyword>
<dbReference type="PATRIC" id="fig|679201.3.peg.2124"/>
<feature type="domain" description="PASTA" evidence="13">
    <location>
        <begin position="493"/>
        <end position="559"/>
    </location>
</feature>
<feature type="compositionally biased region" description="Basic and acidic residues" evidence="10">
    <location>
        <begin position="565"/>
        <end position="593"/>
    </location>
</feature>
<dbReference type="NCBIfam" id="NF033483">
    <property type="entry name" value="PknB_PASTA_kin"/>
    <property type="match status" value="1"/>
</dbReference>
<evidence type="ECO:0000256" key="10">
    <source>
        <dbReference type="SAM" id="MobiDB-lite"/>
    </source>
</evidence>
<gene>
    <name evidence="14" type="ORF">HMPREF9334_02105</name>
</gene>
<dbReference type="eggNOG" id="COG2815">
    <property type="taxonomic scope" value="Bacteria"/>
</dbReference>
<keyword evidence="4 9" id="KW-0547">Nucleotide-binding</keyword>
<evidence type="ECO:0000259" key="13">
    <source>
        <dbReference type="PROSITE" id="PS51178"/>
    </source>
</evidence>
<dbReference type="HOGENOM" id="CLU_000288_135_2_9"/>
<evidence type="ECO:0000313" key="15">
    <source>
        <dbReference type="Proteomes" id="UP000004129"/>
    </source>
</evidence>
<dbReference type="CDD" id="cd14014">
    <property type="entry name" value="STKc_PknB_like"/>
    <property type="match status" value="1"/>
</dbReference>
<dbReference type="GO" id="GO:0005524">
    <property type="term" value="F:ATP binding"/>
    <property type="evidence" value="ECO:0007669"/>
    <property type="project" value="UniProtKB-UniRule"/>
</dbReference>
<feature type="domain" description="PASTA" evidence="13">
    <location>
        <begin position="424"/>
        <end position="490"/>
    </location>
</feature>
<dbReference type="InterPro" id="IPR017441">
    <property type="entry name" value="Protein_kinase_ATP_BS"/>
</dbReference>
<feature type="compositionally biased region" description="Polar residues" evidence="10">
    <location>
        <begin position="526"/>
        <end position="542"/>
    </location>
</feature>
<dbReference type="SMART" id="SM00740">
    <property type="entry name" value="PASTA"/>
    <property type="match status" value="3"/>
</dbReference>
<feature type="domain" description="Protein kinase" evidence="12">
    <location>
        <begin position="19"/>
        <end position="281"/>
    </location>
</feature>
<evidence type="ECO:0000256" key="11">
    <source>
        <dbReference type="SAM" id="Phobius"/>
    </source>
</evidence>
<dbReference type="PROSITE" id="PS51178">
    <property type="entry name" value="PASTA"/>
    <property type="match status" value="3"/>
</dbReference>
<dbReference type="InterPro" id="IPR000719">
    <property type="entry name" value="Prot_kinase_dom"/>
</dbReference>
<evidence type="ECO:0000256" key="3">
    <source>
        <dbReference type="ARBA" id="ARBA00022679"/>
    </source>
</evidence>
<comment type="caution">
    <text evidence="14">The sequence shown here is derived from an EMBL/GenBank/DDBJ whole genome shotgun (WGS) entry which is preliminary data.</text>
</comment>
<evidence type="ECO:0000256" key="9">
    <source>
        <dbReference type="PROSITE-ProRule" id="PRU10141"/>
    </source>
</evidence>
<dbReference type="FunFam" id="1.10.510.10:FF:000021">
    <property type="entry name" value="Serine/threonine protein kinase"/>
    <property type="match status" value="1"/>
</dbReference>
<dbReference type="SUPFAM" id="SSF54184">
    <property type="entry name" value="Penicillin-binding protein 2x (pbp-2x), c-terminal domain"/>
    <property type="match status" value="3"/>
</dbReference>
<feature type="region of interest" description="Disordered" evidence="10">
    <location>
        <begin position="503"/>
        <end position="593"/>
    </location>
</feature>
<evidence type="ECO:0000256" key="4">
    <source>
        <dbReference type="ARBA" id="ARBA00022741"/>
    </source>
</evidence>
<evidence type="ECO:0000256" key="1">
    <source>
        <dbReference type="ARBA" id="ARBA00012513"/>
    </source>
</evidence>
<keyword evidence="11" id="KW-0812">Transmembrane</keyword>
<dbReference type="PROSITE" id="PS00107">
    <property type="entry name" value="PROTEIN_KINASE_ATP"/>
    <property type="match status" value="1"/>
</dbReference>
<feature type="domain" description="PASTA" evidence="13">
    <location>
        <begin position="357"/>
        <end position="423"/>
    </location>
</feature>
<dbReference type="EC" id="2.7.11.1" evidence="1"/>
<evidence type="ECO:0000259" key="12">
    <source>
        <dbReference type="PROSITE" id="PS50011"/>
    </source>
</evidence>
<dbReference type="SUPFAM" id="SSF56112">
    <property type="entry name" value="Protein kinase-like (PK-like)"/>
    <property type="match status" value="1"/>
</dbReference>
<name>G5GS73_9FIRM</name>
<protein>
    <recommendedName>
        <fullName evidence="1">non-specific serine/threonine protein kinase</fullName>
        <ecNumber evidence="1">2.7.11.1</ecNumber>
    </recommendedName>
</protein>
<dbReference type="Proteomes" id="UP000004129">
    <property type="component" value="Unassembled WGS sequence"/>
</dbReference>
<dbReference type="PROSITE" id="PS50011">
    <property type="entry name" value="PROTEIN_KINASE_DOM"/>
    <property type="match status" value="1"/>
</dbReference>
<dbReference type="FunFam" id="3.30.200.20:FF:000035">
    <property type="entry name" value="Serine/threonine protein kinase Stk1"/>
    <property type="match status" value="1"/>
</dbReference>
<dbReference type="InterPro" id="IPR008271">
    <property type="entry name" value="Ser/Thr_kinase_AS"/>
</dbReference>
<evidence type="ECO:0000256" key="5">
    <source>
        <dbReference type="ARBA" id="ARBA00022777"/>
    </source>
</evidence>
<dbReference type="Gene3D" id="3.30.10.20">
    <property type="match status" value="3"/>
</dbReference>
<feature type="transmembrane region" description="Helical" evidence="11">
    <location>
        <begin position="334"/>
        <end position="356"/>
    </location>
</feature>
<dbReference type="PANTHER" id="PTHR43289:SF34">
    <property type="entry name" value="SERINE_THREONINE-PROTEIN KINASE YBDM-RELATED"/>
    <property type="match status" value="1"/>
</dbReference>
<keyword evidence="11" id="KW-1133">Transmembrane helix</keyword>
<keyword evidence="6 9" id="KW-0067">ATP-binding</keyword>
<evidence type="ECO:0000256" key="6">
    <source>
        <dbReference type="ARBA" id="ARBA00022840"/>
    </source>
</evidence>
<dbReference type="Gene3D" id="3.30.200.20">
    <property type="entry name" value="Phosphorylase Kinase, domain 1"/>
    <property type="match status" value="1"/>
</dbReference>
<dbReference type="eggNOG" id="COG0515">
    <property type="taxonomic scope" value="Bacteria"/>
</dbReference>
<dbReference type="InterPro" id="IPR005543">
    <property type="entry name" value="PASTA_dom"/>
</dbReference>
<dbReference type="GO" id="GO:0004674">
    <property type="term" value="F:protein serine/threonine kinase activity"/>
    <property type="evidence" value="ECO:0007669"/>
    <property type="project" value="UniProtKB-KW"/>
</dbReference>
<evidence type="ECO:0000256" key="7">
    <source>
        <dbReference type="ARBA" id="ARBA00047899"/>
    </source>
</evidence>
<dbReference type="AlphaFoldDB" id="G5GS73"/>
<evidence type="ECO:0000313" key="14">
    <source>
        <dbReference type="EMBL" id="EHG18966.1"/>
    </source>
</evidence>
<proteinExistence type="predicted"/>
<dbReference type="PANTHER" id="PTHR43289">
    <property type="entry name" value="MITOGEN-ACTIVATED PROTEIN KINASE KINASE KINASE 20-RELATED"/>
    <property type="match status" value="1"/>
</dbReference>
<feature type="binding site" evidence="9">
    <location>
        <position position="48"/>
    </location>
    <ligand>
        <name>ATP</name>
        <dbReference type="ChEBI" id="CHEBI:30616"/>
    </ligand>
</feature>
<dbReference type="SMART" id="SM00220">
    <property type="entry name" value="S_TKc"/>
    <property type="match status" value="1"/>
</dbReference>
<keyword evidence="2" id="KW-0723">Serine/threonine-protein kinase</keyword>
<dbReference type="CDD" id="cd06577">
    <property type="entry name" value="PASTA_pknB"/>
    <property type="match status" value="3"/>
</dbReference>
<evidence type="ECO:0000256" key="2">
    <source>
        <dbReference type="ARBA" id="ARBA00022527"/>
    </source>
</evidence>
<dbReference type="Gene3D" id="1.10.510.10">
    <property type="entry name" value="Transferase(Phosphotransferase) domain 1"/>
    <property type="match status" value="1"/>
</dbReference>
<dbReference type="Pfam" id="PF00069">
    <property type="entry name" value="Pkinase"/>
    <property type="match status" value="1"/>
</dbReference>
<dbReference type="STRING" id="679201.HMPREF9334_02105"/>
<evidence type="ECO:0000256" key="8">
    <source>
        <dbReference type="ARBA" id="ARBA00048679"/>
    </source>
</evidence>
<comment type="catalytic activity">
    <reaction evidence="8">
        <text>L-seryl-[protein] + ATP = O-phospho-L-seryl-[protein] + ADP + H(+)</text>
        <dbReference type="Rhea" id="RHEA:17989"/>
        <dbReference type="Rhea" id="RHEA-COMP:9863"/>
        <dbReference type="Rhea" id="RHEA-COMP:11604"/>
        <dbReference type="ChEBI" id="CHEBI:15378"/>
        <dbReference type="ChEBI" id="CHEBI:29999"/>
        <dbReference type="ChEBI" id="CHEBI:30616"/>
        <dbReference type="ChEBI" id="CHEBI:83421"/>
        <dbReference type="ChEBI" id="CHEBI:456216"/>
        <dbReference type="EC" id="2.7.11.1"/>
    </reaction>
</comment>
<dbReference type="EMBL" id="ACZM01000019">
    <property type="protein sequence ID" value="EHG18966.1"/>
    <property type="molecule type" value="Genomic_DNA"/>
</dbReference>
<dbReference type="PROSITE" id="PS00108">
    <property type="entry name" value="PROTEIN_KINASE_ST"/>
    <property type="match status" value="1"/>
</dbReference>
<dbReference type="InterPro" id="IPR011009">
    <property type="entry name" value="Kinase-like_dom_sf"/>
</dbReference>
<keyword evidence="5" id="KW-0418">Kinase</keyword>
<accession>G5GS73</accession>
<comment type="catalytic activity">
    <reaction evidence="7">
        <text>L-threonyl-[protein] + ATP = O-phospho-L-threonyl-[protein] + ADP + H(+)</text>
        <dbReference type="Rhea" id="RHEA:46608"/>
        <dbReference type="Rhea" id="RHEA-COMP:11060"/>
        <dbReference type="Rhea" id="RHEA-COMP:11605"/>
        <dbReference type="ChEBI" id="CHEBI:15378"/>
        <dbReference type="ChEBI" id="CHEBI:30013"/>
        <dbReference type="ChEBI" id="CHEBI:30616"/>
        <dbReference type="ChEBI" id="CHEBI:61977"/>
        <dbReference type="ChEBI" id="CHEBI:456216"/>
        <dbReference type="EC" id="2.7.11.1"/>
    </reaction>
</comment>
<organism evidence="14 15">
    <name type="scientific">Selenomonas infelix ATCC 43532</name>
    <dbReference type="NCBI Taxonomy" id="679201"/>
    <lineage>
        <taxon>Bacteria</taxon>
        <taxon>Bacillati</taxon>
        <taxon>Bacillota</taxon>
        <taxon>Negativicutes</taxon>
        <taxon>Selenomonadales</taxon>
        <taxon>Selenomonadaceae</taxon>
        <taxon>Selenomonas</taxon>
    </lineage>
</organism>
<keyword evidence="3" id="KW-0808">Transferase</keyword>
<reference evidence="14 15" key="1">
    <citation type="submission" date="2011-08" db="EMBL/GenBank/DDBJ databases">
        <title>The Genome Sequence of Selenomonas infelix ATCC 43532.</title>
        <authorList>
            <consortium name="The Broad Institute Genome Sequencing Platform"/>
            <person name="Earl A."/>
            <person name="Ward D."/>
            <person name="Feldgarden M."/>
            <person name="Gevers D."/>
            <person name="Izard J."/>
            <person name="Blanton J.M."/>
            <person name="Baranova O.V."/>
            <person name="Dewhirst F.E."/>
            <person name="Young S.K."/>
            <person name="Zeng Q."/>
            <person name="Gargeya S."/>
            <person name="Fitzgerald M."/>
            <person name="Haas B."/>
            <person name="Abouelleil A."/>
            <person name="Alvarado L."/>
            <person name="Arachchi H.M."/>
            <person name="Berlin A."/>
            <person name="Brown A."/>
            <person name="Chapman S.B."/>
            <person name="Chen Z."/>
            <person name="Dunbar C."/>
            <person name="Freedman E."/>
            <person name="Gearin G."/>
            <person name="Gellesch M."/>
            <person name="Goldberg J."/>
            <person name="Griggs A."/>
            <person name="Gujja S."/>
            <person name="Heiman D."/>
            <person name="Howarth C."/>
            <person name="Larson L."/>
            <person name="Lui A."/>
            <person name="MacDonald P.J.P."/>
            <person name="Montmayeur A."/>
            <person name="Murphy C."/>
            <person name="Neiman D."/>
            <person name="Pearson M."/>
            <person name="Priest M."/>
            <person name="Roberts A."/>
            <person name="Saif S."/>
            <person name="Shea T."/>
            <person name="Shenoy N."/>
            <person name="Sisk P."/>
            <person name="Stolte C."/>
            <person name="Sykes S."/>
            <person name="Wortman J."/>
            <person name="Nusbaum C."/>
            <person name="Birren B."/>
        </authorList>
    </citation>
    <scope>NUCLEOTIDE SEQUENCE [LARGE SCALE GENOMIC DNA]</scope>
    <source>
        <strain evidence="14 15">ATCC 43532</strain>
    </source>
</reference>